<comment type="caution">
    <text evidence="2">The sequence shown here is derived from an EMBL/GenBank/DDBJ whole genome shotgun (WGS) entry which is preliminary data.</text>
</comment>
<dbReference type="AlphaFoldDB" id="A0A9X1QXJ1"/>
<keyword evidence="3" id="KW-1185">Reference proteome</keyword>
<dbReference type="InterPro" id="IPR016181">
    <property type="entry name" value="Acyl_CoA_acyltransferase"/>
</dbReference>
<accession>A0A9X1QXJ1</accession>
<evidence type="ECO:0000313" key="2">
    <source>
        <dbReference type="EMBL" id="MCG2430386.1"/>
    </source>
</evidence>
<name>A0A9X1QXJ1_9FLAO</name>
<proteinExistence type="predicted"/>
<protein>
    <submittedName>
        <fullName evidence="2">GNAT family N-acetyltransferase</fullName>
    </submittedName>
</protein>
<evidence type="ECO:0000313" key="3">
    <source>
        <dbReference type="Proteomes" id="UP001139462"/>
    </source>
</evidence>
<dbReference type="Proteomes" id="UP001139462">
    <property type="component" value="Unassembled WGS sequence"/>
</dbReference>
<sequence length="151" mass="17097">MIKRLNNNNLEVAGLIQKIFHQSYAVEAQLLKVDDFPPLKRTLDSYQNSENIFFGYFENETLVGVIECEILDNFIDINSLVVHPNFFRNGIAGGLLNFVLAKFECYSLKVETATNNTPAVDLYIKFGFEPVAYFASDSGINKVAFERISIN</sequence>
<dbReference type="Pfam" id="PF00583">
    <property type="entry name" value="Acetyltransf_1"/>
    <property type="match status" value="1"/>
</dbReference>
<feature type="domain" description="N-acetyltransferase" evidence="1">
    <location>
        <begin position="10"/>
        <end position="151"/>
    </location>
</feature>
<dbReference type="InterPro" id="IPR000182">
    <property type="entry name" value="GNAT_dom"/>
</dbReference>
<dbReference type="PROSITE" id="PS51186">
    <property type="entry name" value="GNAT"/>
    <property type="match status" value="1"/>
</dbReference>
<dbReference type="CDD" id="cd04301">
    <property type="entry name" value="NAT_SF"/>
    <property type="match status" value="1"/>
</dbReference>
<dbReference type="Gene3D" id="3.40.630.30">
    <property type="match status" value="1"/>
</dbReference>
<reference evidence="2" key="1">
    <citation type="submission" date="2021-09" db="EMBL/GenBank/DDBJ databases">
        <title>Genome of Aequorivita sp. strain F64183.</title>
        <authorList>
            <person name="Wang Y."/>
        </authorList>
    </citation>
    <scope>NUCLEOTIDE SEQUENCE</scope>
    <source>
        <strain evidence="2">F64183</strain>
    </source>
</reference>
<dbReference type="RefSeq" id="WP_237607084.1">
    <property type="nucleotide sequence ID" value="NZ_JAIRBB010000002.1"/>
</dbReference>
<organism evidence="2 3">
    <name type="scientific">Aequorivita xiaoshiensis</name>
    <dbReference type="NCBI Taxonomy" id="2874476"/>
    <lineage>
        <taxon>Bacteria</taxon>
        <taxon>Pseudomonadati</taxon>
        <taxon>Bacteroidota</taxon>
        <taxon>Flavobacteriia</taxon>
        <taxon>Flavobacteriales</taxon>
        <taxon>Flavobacteriaceae</taxon>
        <taxon>Aequorivita</taxon>
    </lineage>
</organism>
<dbReference type="SUPFAM" id="SSF55729">
    <property type="entry name" value="Acyl-CoA N-acyltransferases (Nat)"/>
    <property type="match status" value="1"/>
</dbReference>
<dbReference type="EMBL" id="JAIRBB010000002">
    <property type="protein sequence ID" value="MCG2430386.1"/>
    <property type="molecule type" value="Genomic_DNA"/>
</dbReference>
<evidence type="ECO:0000259" key="1">
    <source>
        <dbReference type="PROSITE" id="PS51186"/>
    </source>
</evidence>
<dbReference type="GO" id="GO:0016747">
    <property type="term" value="F:acyltransferase activity, transferring groups other than amino-acyl groups"/>
    <property type="evidence" value="ECO:0007669"/>
    <property type="project" value="InterPro"/>
</dbReference>
<gene>
    <name evidence="2" type="ORF">K8344_04585</name>
</gene>